<keyword evidence="3" id="KW-1185">Reference proteome</keyword>
<feature type="transmembrane region" description="Helical" evidence="1">
    <location>
        <begin position="217"/>
        <end position="242"/>
    </location>
</feature>
<keyword evidence="1" id="KW-0812">Transmembrane</keyword>
<keyword evidence="1" id="KW-1133">Transmembrane helix</keyword>
<dbReference type="Proteomes" id="UP000638981">
    <property type="component" value="Unassembled WGS sequence"/>
</dbReference>
<dbReference type="AlphaFoldDB" id="A0A918TJE2"/>
<accession>A0A918TJE2</accession>
<protein>
    <submittedName>
        <fullName evidence="2">Uncharacterized protein</fullName>
    </submittedName>
</protein>
<organism evidence="2 3">
    <name type="scientific">Neogemmobacter tilapiae</name>
    <dbReference type="NCBI Taxonomy" id="875041"/>
    <lineage>
        <taxon>Bacteria</taxon>
        <taxon>Pseudomonadati</taxon>
        <taxon>Pseudomonadota</taxon>
        <taxon>Alphaproteobacteria</taxon>
        <taxon>Rhodobacterales</taxon>
        <taxon>Paracoccaceae</taxon>
        <taxon>Neogemmobacter</taxon>
    </lineage>
</organism>
<gene>
    <name evidence="2" type="ORF">GCM10007315_09940</name>
</gene>
<feature type="transmembrane region" description="Helical" evidence="1">
    <location>
        <begin position="15"/>
        <end position="34"/>
    </location>
</feature>
<sequence>MPLFIQSLPLSLSTFWRYLILLPFLALATVLILFATAFVPLVGFLLPGMASAFVTLIGLRCALAAKGYANTPDLGKLVGGSLLFSLLNIFVSLLVTALFVASQMALTLAGLETGAGVAMASLILPMVLLTAYSCAMAVPMTATAVAATDKAQKPDPFWGFGAGLFSIAVPVVLGVILTLPTGLATEIWLFGMALYSALVTALSSVENPEPWGIQIAWGAVILSTLILTWFSSWFFATAVLAWEKTKSQREERRKAPAIERVSSDSLRALREARERGQRGPMG</sequence>
<name>A0A918TJE2_9RHOB</name>
<proteinExistence type="predicted"/>
<keyword evidence="1" id="KW-0472">Membrane</keyword>
<evidence type="ECO:0000313" key="2">
    <source>
        <dbReference type="EMBL" id="GHC49751.1"/>
    </source>
</evidence>
<feature type="transmembrane region" description="Helical" evidence="1">
    <location>
        <begin position="113"/>
        <end position="138"/>
    </location>
</feature>
<reference evidence="2" key="2">
    <citation type="submission" date="2020-09" db="EMBL/GenBank/DDBJ databases">
        <authorList>
            <person name="Sun Q."/>
            <person name="Kim S."/>
        </authorList>
    </citation>
    <scope>NUCLEOTIDE SEQUENCE</scope>
    <source>
        <strain evidence="2">KCTC 23310</strain>
    </source>
</reference>
<dbReference type="EMBL" id="BMYJ01000002">
    <property type="protein sequence ID" value="GHC49751.1"/>
    <property type="molecule type" value="Genomic_DNA"/>
</dbReference>
<feature type="transmembrane region" description="Helical" evidence="1">
    <location>
        <begin position="187"/>
        <end position="205"/>
    </location>
</feature>
<feature type="transmembrane region" description="Helical" evidence="1">
    <location>
        <begin position="41"/>
        <end position="65"/>
    </location>
</feature>
<reference evidence="2" key="1">
    <citation type="journal article" date="2014" name="Int. J. Syst. Evol. Microbiol.">
        <title>Complete genome sequence of Corynebacterium casei LMG S-19264T (=DSM 44701T), isolated from a smear-ripened cheese.</title>
        <authorList>
            <consortium name="US DOE Joint Genome Institute (JGI-PGF)"/>
            <person name="Walter F."/>
            <person name="Albersmeier A."/>
            <person name="Kalinowski J."/>
            <person name="Ruckert C."/>
        </authorList>
    </citation>
    <scope>NUCLEOTIDE SEQUENCE</scope>
    <source>
        <strain evidence="2">KCTC 23310</strain>
    </source>
</reference>
<feature type="transmembrane region" description="Helical" evidence="1">
    <location>
        <begin position="158"/>
        <end position="180"/>
    </location>
</feature>
<evidence type="ECO:0000313" key="3">
    <source>
        <dbReference type="Proteomes" id="UP000638981"/>
    </source>
</evidence>
<evidence type="ECO:0000256" key="1">
    <source>
        <dbReference type="SAM" id="Phobius"/>
    </source>
</evidence>
<comment type="caution">
    <text evidence="2">The sequence shown here is derived from an EMBL/GenBank/DDBJ whole genome shotgun (WGS) entry which is preliminary data.</text>
</comment>
<feature type="transmembrane region" description="Helical" evidence="1">
    <location>
        <begin position="77"/>
        <end position="101"/>
    </location>
</feature>
<dbReference type="RefSeq" id="WP_189410508.1">
    <property type="nucleotide sequence ID" value="NZ_BMYJ01000002.1"/>
</dbReference>